<dbReference type="PANTHER" id="PTHR37543:SF1">
    <property type="entry name" value="CCCH ZINC FINGER DNA BINDING PROTEIN (AFU_ORTHOLOGUE AFUA_5G12760)"/>
    <property type="match status" value="1"/>
</dbReference>
<evidence type="ECO:0000313" key="3">
    <source>
        <dbReference type="EMBL" id="KAG5636432.1"/>
    </source>
</evidence>
<comment type="caution">
    <text evidence="3">The sequence shown here is derived from an EMBL/GenBank/DDBJ whole genome shotgun (WGS) entry which is preliminary data.</text>
</comment>
<dbReference type="Pfam" id="PF25540">
    <property type="entry name" value="DUF7923"/>
    <property type="match status" value="1"/>
</dbReference>
<keyword evidence="1" id="KW-0175">Coiled coil</keyword>
<dbReference type="EMBL" id="JABCKI010005935">
    <property type="protein sequence ID" value="KAG5636432.1"/>
    <property type="molecule type" value="Genomic_DNA"/>
</dbReference>
<dbReference type="InterPro" id="IPR057683">
    <property type="entry name" value="DUF7923"/>
</dbReference>
<sequence length="193" mass="21629">MATQPLAEANQQLWDETLSRLLSGYTSGLASPLADAPVRLDLSTITVKRNTELENRVDELELELSVWKQAHAVALEASERSNKAHNVQVASLNKQISNLDCFQNQYPLILCVINGDENIFIRELLVQGQQGGRAAAQRLTKSIAEYLSNEDVHIFGRLSFWIVVYYNKLELEDLLATSKTCTMEQLQGFFAVS</sequence>
<gene>
    <name evidence="3" type="ORF">H0H81_008107</name>
</gene>
<accession>A0A9P7FX40</accession>
<dbReference type="Proteomes" id="UP000717328">
    <property type="component" value="Unassembled WGS sequence"/>
</dbReference>
<evidence type="ECO:0000313" key="4">
    <source>
        <dbReference type="Proteomes" id="UP000717328"/>
    </source>
</evidence>
<dbReference type="OrthoDB" id="2270193at2759"/>
<feature type="coiled-coil region" evidence="1">
    <location>
        <begin position="50"/>
        <end position="95"/>
    </location>
</feature>
<proteinExistence type="predicted"/>
<reference evidence="3" key="2">
    <citation type="submission" date="2021-10" db="EMBL/GenBank/DDBJ databases">
        <title>Phylogenomics reveals ancestral predisposition of the termite-cultivated fungus Termitomyces towards a domesticated lifestyle.</title>
        <authorList>
            <person name="Auxier B."/>
            <person name="Grum-Grzhimaylo A."/>
            <person name="Cardenas M.E."/>
            <person name="Lodge J.D."/>
            <person name="Laessoe T."/>
            <person name="Pedersen O."/>
            <person name="Smith M.E."/>
            <person name="Kuyper T.W."/>
            <person name="Franco-Molano E.A."/>
            <person name="Baroni T.J."/>
            <person name="Aanen D.K."/>
        </authorList>
    </citation>
    <scope>NUCLEOTIDE SEQUENCE</scope>
    <source>
        <strain evidence="3">D49</strain>
    </source>
</reference>
<organism evidence="3 4">
    <name type="scientific">Sphagnurus paluster</name>
    <dbReference type="NCBI Taxonomy" id="117069"/>
    <lineage>
        <taxon>Eukaryota</taxon>
        <taxon>Fungi</taxon>
        <taxon>Dikarya</taxon>
        <taxon>Basidiomycota</taxon>
        <taxon>Agaricomycotina</taxon>
        <taxon>Agaricomycetes</taxon>
        <taxon>Agaricomycetidae</taxon>
        <taxon>Agaricales</taxon>
        <taxon>Tricholomatineae</taxon>
        <taxon>Lyophyllaceae</taxon>
        <taxon>Sphagnurus</taxon>
    </lineage>
</organism>
<evidence type="ECO:0000259" key="2">
    <source>
        <dbReference type="Pfam" id="PF25540"/>
    </source>
</evidence>
<evidence type="ECO:0000256" key="1">
    <source>
        <dbReference type="SAM" id="Coils"/>
    </source>
</evidence>
<protein>
    <recommendedName>
        <fullName evidence="2">DUF7923 domain-containing protein</fullName>
    </recommendedName>
</protein>
<reference evidence="3" key="1">
    <citation type="submission" date="2021-02" db="EMBL/GenBank/DDBJ databases">
        <authorList>
            <person name="Nieuwenhuis M."/>
            <person name="Van De Peppel L.J.J."/>
        </authorList>
    </citation>
    <scope>NUCLEOTIDE SEQUENCE</scope>
    <source>
        <strain evidence="3">D49</strain>
    </source>
</reference>
<name>A0A9P7FX40_9AGAR</name>
<feature type="domain" description="DUF7923" evidence="2">
    <location>
        <begin position="103"/>
        <end position="190"/>
    </location>
</feature>
<dbReference type="AlphaFoldDB" id="A0A9P7FX40"/>
<keyword evidence="4" id="KW-1185">Reference proteome</keyword>
<dbReference type="PANTHER" id="PTHR37543">
    <property type="entry name" value="CCCH ZINC FINGER DNA BINDING PROTEIN (AFU_ORTHOLOGUE AFUA_5G12760)"/>
    <property type="match status" value="1"/>
</dbReference>